<dbReference type="EMBL" id="JBDIML010000001">
    <property type="protein sequence ID" value="MEN2765789.1"/>
    <property type="molecule type" value="Genomic_DNA"/>
</dbReference>
<accession>A0ABU9XC05</accession>
<dbReference type="RefSeq" id="WP_345823263.1">
    <property type="nucleotide sequence ID" value="NZ_JBDIML010000001.1"/>
</dbReference>
<keyword evidence="2" id="KW-1185">Reference proteome</keyword>
<reference evidence="1 2" key="1">
    <citation type="submission" date="2024-05" db="EMBL/GenBank/DDBJ databases">
        <authorList>
            <person name="Haq I."/>
            <person name="Ullah Z."/>
            <person name="Ahmad R."/>
            <person name="Li M."/>
            <person name="Tong Y."/>
        </authorList>
    </citation>
    <scope>NUCLEOTIDE SEQUENCE [LARGE SCALE GENOMIC DNA]</scope>
    <source>
        <strain evidence="1 2">16A2E</strain>
    </source>
</reference>
<name>A0ABU9XC05_9BACI</name>
<gene>
    <name evidence="1" type="ORF">ABC228_01190</name>
</gene>
<organism evidence="1 2">
    <name type="scientific">Ornithinibacillus xuwenensis</name>
    <dbReference type="NCBI Taxonomy" id="3144668"/>
    <lineage>
        <taxon>Bacteria</taxon>
        <taxon>Bacillati</taxon>
        <taxon>Bacillota</taxon>
        <taxon>Bacilli</taxon>
        <taxon>Bacillales</taxon>
        <taxon>Bacillaceae</taxon>
        <taxon>Ornithinibacillus</taxon>
    </lineage>
</organism>
<evidence type="ECO:0000313" key="1">
    <source>
        <dbReference type="EMBL" id="MEN2765789.1"/>
    </source>
</evidence>
<comment type="caution">
    <text evidence="1">The sequence shown here is derived from an EMBL/GenBank/DDBJ whole genome shotgun (WGS) entry which is preliminary data.</text>
</comment>
<dbReference type="Proteomes" id="UP001444625">
    <property type="component" value="Unassembled WGS sequence"/>
</dbReference>
<sequence>MLVKVNGVPVGEVVPKYPTIIHEWWGELEWRDYDLPSQQIYNNCTTQDFQQLVCEADYGVSWIADKLGLDGAYKFINHYVDVIQQGFDSEWQNILALIGG</sequence>
<protein>
    <submittedName>
        <fullName evidence="1">Uncharacterized protein</fullName>
    </submittedName>
</protein>
<evidence type="ECO:0000313" key="2">
    <source>
        <dbReference type="Proteomes" id="UP001444625"/>
    </source>
</evidence>
<proteinExistence type="predicted"/>